<dbReference type="EMBL" id="PQWO01000022">
    <property type="protein sequence ID" value="PZD71073.1"/>
    <property type="molecule type" value="Genomic_DNA"/>
</dbReference>
<dbReference type="InterPro" id="IPR012296">
    <property type="entry name" value="Nuclease_put_TT1808"/>
</dbReference>
<reference evidence="1 2" key="1">
    <citation type="journal article" date="2018" name="Sci. Rep.">
        <title>A novel species of the marine cyanobacterium Acaryochloris with a unique pigment content and lifestyle.</title>
        <authorList>
            <person name="Partensky F."/>
            <person name="Six C."/>
            <person name="Ratin M."/>
            <person name="Garczarek L."/>
            <person name="Vaulot D."/>
            <person name="Probert I."/>
            <person name="Calteau A."/>
            <person name="Gourvil P."/>
            <person name="Marie D."/>
            <person name="Grebert T."/>
            <person name="Bouchier C."/>
            <person name="Le Panse S."/>
            <person name="Gachenot M."/>
            <person name="Rodriguez F."/>
            <person name="Garrido J.L."/>
        </authorList>
    </citation>
    <scope>NUCLEOTIDE SEQUENCE [LARGE SCALE GENOMIC DNA]</scope>
    <source>
        <strain evidence="1 2">RCC1774</strain>
    </source>
</reference>
<evidence type="ECO:0000313" key="1">
    <source>
        <dbReference type="EMBL" id="PZD71073.1"/>
    </source>
</evidence>
<accession>A0A2W1JA25</accession>
<organism evidence="1 2">
    <name type="scientific">Acaryochloris thomasi RCC1774</name>
    <dbReference type="NCBI Taxonomy" id="1764569"/>
    <lineage>
        <taxon>Bacteria</taxon>
        <taxon>Bacillati</taxon>
        <taxon>Cyanobacteriota</taxon>
        <taxon>Cyanophyceae</taxon>
        <taxon>Acaryochloridales</taxon>
        <taxon>Acaryochloridaceae</taxon>
        <taxon>Acaryochloris</taxon>
        <taxon>Acaryochloris thomasi</taxon>
    </lineage>
</organism>
<dbReference type="SUPFAM" id="SSF52980">
    <property type="entry name" value="Restriction endonuclease-like"/>
    <property type="match status" value="1"/>
</dbReference>
<protein>
    <submittedName>
        <fullName evidence="1">Uncharacterized protein</fullName>
    </submittedName>
</protein>
<name>A0A2W1JA25_9CYAN</name>
<dbReference type="Gene3D" id="3.90.1570.10">
    <property type="entry name" value="tt1808, chain A"/>
    <property type="match status" value="1"/>
</dbReference>
<sequence>MLITSKPNQKLTLETYLTYEDGTDVLYELVDGALISMGLGSGQHGVIIKLLERHFDAEIERSQKNWVALSQGTLGLQSPEEGGGTPHGFLMWLLSRRSSGESCSNERQLFDSMNHLQS</sequence>
<keyword evidence="2" id="KW-1185">Reference proteome</keyword>
<comment type="caution">
    <text evidence="1">The sequence shown here is derived from an EMBL/GenBank/DDBJ whole genome shotgun (WGS) entry which is preliminary data.</text>
</comment>
<dbReference type="AlphaFoldDB" id="A0A2W1JA25"/>
<dbReference type="Proteomes" id="UP000248857">
    <property type="component" value="Unassembled WGS sequence"/>
</dbReference>
<proteinExistence type="predicted"/>
<dbReference type="InterPro" id="IPR011335">
    <property type="entry name" value="Restrct_endonuc-II-like"/>
</dbReference>
<dbReference type="RefSeq" id="WP_274704534.1">
    <property type="nucleotide sequence ID" value="NZ_CAWNWM010000022.1"/>
</dbReference>
<evidence type="ECO:0000313" key="2">
    <source>
        <dbReference type="Proteomes" id="UP000248857"/>
    </source>
</evidence>
<gene>
    <name evidence="1" type="ORF">C1752_08276</name>
</gene>